<dbReference type="EMBL" id="CP002659">
    <property type="protein sequence ID" value="AEC02260.1"/>
    <property type="molecule type" value="Genomic_DNA"/>
</dbReference>
<reference evidence="6" key="1">
    <citation type="submission" date="2011-04" db="EMBL/GenBank/DDBJ databases">
        <title>The complete genome of Spirochaeta coccoides DSM 17374.</title>
        <authorList>
            <person name="Lucas S."/>
            <person name="Copeland A."/>
            <person name="Lapidus A."/>
            <person name="Bruce D."/>
            <person name="Goodwin L."/>
            <person name="Pitluck S."/>
            <person name="Peters L."/>
            <person name="Kyrpides N."/>
            <person name="Mavromatis K."/>
            <person name="Pagani I."/>
            <person name="Ivanova N."/>
            <person name="Ovchinnikova G."/>
            <person name="Lu M."/>
            <person name="Detter J.C."/>
            <person name="Tapia R."/>
            <person name="Han C."/>
            <person name="Land M."/>
            <person name="Hauser L."/>
            <person name="Markowitz V."/>
            <person name="Cheng J.-F."/>
            <person name="Hugenholtz P."/>
            <person name="Woyke T."/>
            <person name="Wu D."/>
            <person name="Spring S."/>
            <person name="Schroeder M."/>
            <person name="Brambilla E."/>
            <person name="Klenk H.-P."/>
            <person name="Eisen J.A."/>
        </authorList>
    </citation>
    <scope>NUCLEOTIDE SEQUENCE [LARGE SCALE GENOMIC DNA]</scope>
    <source>
        <strain evidence="6">ATCC BAA-1237 / DSM 17374 / SPN1</strain>
    </source>
</reference>
<dbReference type="Pfam" id="PF13407">
    <property type="entry name" value="Peripla_BP_4"/>
    <property type="match status" value="1"/>
</dbReference>
<dbReference type="InterPro" id="IPR028082">
    <property type="entry name" value="Peripla_BP_I"/>
</dbReference>
<dbReference type="PANTHER" id="PTHR46847">
    <property type="entry name" value="D-ALLOSE-BINDING PERIPLASMIC PROTEIN-RELATED"/>
    <property type="match status" value="1"/>
</dbReference>
<sequence>MKTIARKMMIILIVICVIMPTVLFAGGKKEQSNLPLIYVVMQGSQSMFPRYQVAAMHQYMETAHPAVSIRVVFADDDASNQLRQVETAVAEGAAAIVLNPVDKVQSGVAVDFAHAAGIPIITLSQSTNSQNETAFVGSDDIESGILQMQRLLEAAKEKGIEKPRFAYINAVLGHSAQVLREQAYKQELAKHPEVQLVVQNTADWSGEKALQLVENWIQIYKKGDDPGIDMIAAHADCILVGAITAVENAGLVGKVLLSGIDADMPVLEKIKAGVVDNTIWQDAVLQGETALKVAIEAAMGKKVETILIPFQTVTRANVDEYIQKANFRNELAAKYF</sequence>
<dbReference type="STRING" id="760011.Spico_1039"/>
<dbReference type="Gene3D" id="3.40.50.2300">
    <property type="match status" value="2"/>
</dbReference>
<evidence type="ECO:0000256" key="2">
    <source>
        <dbReference type="ARBA" id="ARBA00007639"/>
    </source>
</evidence>
<evidence type="ECO:0000313" key="6">
    <source>
        <dbReference type="Proteomes" id="UP000007939"/>
    </source>
</evidence>
<dbReference type="CDD" id="cd06301">
    <property type="entry name" value="PBP1_rhizopine_binding-like"/>
    <property type="match status" value="1"/>
</dbReference>
<dbReference type="GO" id="GO:0030246">
    <property type="term" value="F:carbohydrate binding"/>
    <property type="evidence" value="ECO:0007669"/>
    <property type="project" value="UniProtKB-ARBA"/>
</dbReference>
<evidence type="ECO:0000256" key="1">
    <source>
        <dbReference type="ARBA" id="ARBA00004196"/>
    </source>
</evidence>
<dbReference type="eggNOG" id="COG1879">
    <property type="taxonomic scope" value="Bacteria"/>
</dbReference>
<dbReference type="AlphaFoldDB" id="F4GJJ5"/>
<dbReference type="Proteomes" id="UP000007939">
    <property type="component" value="Chromosome"/>
</dbReference>
<dbReference type="KEGG" id="scc:Spico_1039"/>
<reference evidence="5 6" key="2">
    <citation type="journal article" date="2012" name="Stand. Genomic Sci.">
        <title>Complete genome sequence of the termite hindgut bacterium Spirochaeta coccoides type strain (SPN1(T)), reclassification in the genus Sphaerochaeta as Sphaerochaeta coccoides comb. nov. and emendations of the family Spirochaetaceae and the genus Sphaerochaeta.</title>
        <authorList>
            <person name="Abt B."/>
            <person name="Han C."/>
            <person name="Scheuner C."/>
            <person name="Lu M."/>
            <person name="Lapidus A."/>
            <person name="Nolan M."/>
            <person name="Lucas S."/>
            <person name="Hammon N."/>
            <person name="Deshpande S."/>
            <person name="Cheng J.F."/>
            <person name="Tapia R."/>
            <person name="Goodwin L.A."/>
            <person name="Pitluck S."/>
            <person name="Liolios K."/>
            <person name="Pagani I."/>
            <person name="Ivanova N."/>
            <person name="Mavromatis K."/>
            <person name="Mikhailova N."/>
            <person name="Huntemann M."/>
            <person name="Pati A."/>
            <person name="Chen A."/>
            <person name="Palaniappan K."/>
            <person name="Land M."/>
            <person name="Hauser L."/>
            <person name="Brambilla E.M."/>
            <person name="Rohde M."/>
            <person name="Spring S."/>
            <person name="Gronow S."/>
            <person name="Goker M."/>
            <person name="Woyke T."/>
            <person name="Bristow J."/>
            <person name="Eisen J.A."/>
            <person name="Markowitz V."/>
            <person name="Hugenholtz P."/>
            <person name="Kyrpides N.C."/>
            <person name="Klenk H.P."/>
            <person name="Detter J.C."/>
        </authorList>
    </citation>
    <scope>NUCLEOTIDE SEQUENCE [LARGE SCALE GENOMIC DNA]</scope>
    <source>
        <strain evidence="6">ATCC BAA-1237 / DSM 17374 / SPN1</strain>
    </source>
</reference>
<keyword evidence="3" id="KW-0732">Signal</keyword>
<comment type="similarity">
    <text evidence="2">Belongs to the bacterial solute-binding protein 2 family.</text>
</comment>
<organism evidence="5 6">
    <name type="scientific">Parasphaerochaeta coccoides (strain ATCC BAA-1237 / DSM 17374 / SPN1)</name>
    <name type="common">Sphaerochaeta coccoides</name>
    <dbReference type="NCBI Taxonomy" id="760011"/>
    <lineage>
        <taxon>Bacteria</taxon>
        <taxon>Pseudomonadati</taxon>
        <taxon>Spirochaetota</taxon>
        <taxon>Spirochaetia</taxon>
        <taxon>Spirochaetales</taxon>
        <taxon>Sphaerochaetaceae</taxon>
        <taxon>Parasphaerochaeta</taxon>
    </lineage>
</organism>
<dbReference type="InterPro" id="IPR025997">
    <property type="entry name" value="SBP_2_dom"/>
</dbReference>
<dbReference type="RefSeq" id="WP_013739655.1">
    <property type="nucleotide sequence ID" value="NC_015436.1"/>
</dbReference>
<dbReference type="HOGENOM" id="CLU_037628_3_2_12"/>
<feature type="domain" description="Periplasmic binding protein" evidence="4">
    <location>
        <begin position="37"/>
        <end position="302"/>
    </location>
</feature>
<dbReference type="OrthoDB" id="9814427at2"/>
<dbReference type="PANTHER" id="PTHR46847:SF1">
    <property type="entry name" value="D-ALLOSE-BINDING PERIPLASMIC PROTEIN-RELATED"/>
    <property type="match status" value="1"/>
</dbReference>
<proteinExistence type="inferred from homology"/>
<protein>
    <submittedName>
        <fullName evidence="5">Sugar ABC transporter (Sugar-binding protein)</fullName>
    </submittedName>
</protein>
<dbReference type="SUPFAM" id="SSF53822">
    <property type="entry name" value="Periplasmic binding protein-like I"/>
    <property type="match status" value="1"/>
</dbReference>
<dbReference type="GO" id="GO:0030313">
    <property type="term" value="C:cell envelope"/>
    <property type="evidence" value="ECO:0007669"/>
    <property type="project" value="UniProtKB-SubCell"/>
</dbReference>
<comment type="subcellular location">
    <subcellularLocation>
        <location evidence="1">Cell envelope</location>
    </subcellularLocation>
</comment>
<keyword evidence="6" id="KW-1185">Reference proteome</keyword>
<evidence type="ECO:0000313" key="5">
    <source>
        <dbReference type="EMBL" id="AEC02260.1"/>
    </source>
</evidence>
<evidence type="ECO:0000256" key="3">
    <source>
        <dbReference type="ARBA" id="ARBA00022729"/>
    </source>
</evidence>
<evidence type="ECO:0000259" key="4">
    <source>
        <dbReference type="Pfam" id="PF13407"/>
    </source>
</evidence>
<gene>
    <name evidence="5" type="ordered locus">Spico_1039</name>
</gene>
<accession>F4GJJ5</accession>
<name>F4GJJ5_PARC1</name>